<dbReference type="EMBL" id="VZRI01005393">
    <property type="protein sequence ID" value="NWU93707.1"/>
    <property type="molecule type" value="Genomic_DNA"/>
</dbReference>
<evidence type="ECO:0000259" key="2">
    <source>
        <dbReference type="Pfam" id="PF08241"/>
    </source>
</evidence>
<gene>
    <name evidence="3" type="primary">Mettl7a_1</name>
    <name evidence="3" type="ORF">UPUEPO_R14691</name>
</gene>
<comment type="caution">
    <text evidence="3">The sequence shown here is derived from an EMBL/GenBank/DDBJ whole genome shotgun (WGS) entry which is preliminary data.</text>
</comment>
<evidence type="ECO:0000313" key="4">
    <source>
        <dbReference type="Proteomes" id="UP000544127"/>
    </source>
</evidence>
<sequence>SILILVLRACVALLAFPVYLLSFLGVWQPFCKRFFFPFVLEKITLLHEKKIKKYKQELFRSLPDFRRPSGELRLLEIGTAIGKNFQFYPEGCRLTCSDVNPHFQKALTRNMKKNQHIHYEQFLIAAGEDLHQVPSASVDAVICTLVLCCVQSINGTLREVLRVLRP</sequence>
<proteinExistence type="predicted"/>
<feature type="non-terminal residue" evidence="3">
    <location>
        <position position="166"/>
    </location>
</feature>
<feature type="non-terminal residue" evidence="3">
    <location>
        <position position="1"/>
    </location>
</feature>
<evidence type="ECO:0000256" key="1">
    <source>
        <dbReference type="SAM" id="Phobius"/>
    </source>
</evidence>
<dbReference type="Pfam" id="PF08241">
    <property type="entry name" value="Methyltransf_11"/>
    <property type="match status" value="1"/>
</dbReference>
<keyword evidence="1" id="KW-0472">Membrane</keyword>
<dbReference type="SUPFAM" id="SSF53335">
    <property type="entry name" value="S-adenosyl-L-methionine-dependent methyltransferases"/>
    <property type="match status" value="1"/>
</dbReference>
<dbReference type="Gene3D" id="3.40.50.150">
    <property type="entry name" value="Vaccinia Virus protein VP39"/>
    <property type="match status" value="1"/>
</dbReference>
<reference evidence="3 4" key="1">
    <citation type="submission" date="2019-09" db="EMBL/GenBank/DDBJ databases">
        <title>Bird 10,000 Genomes (B10K) Project - Family phase.</title>
        <authorList>
            <person name="Zhang G."/>
        </authorList>
    </citation>
    <scope>NUCLEOTIDE SEQUENCE [LARGE SCALE GENOMIC DNA]</scope>
    <source>
        <strain evidence="3">B10K-DU-012-37</strain>
    </source>
</reference>
<feature type="domain" description="Methyltransferase type 11" evidence="2">
    <location>
        <begin position="75"/>
        <end position="166"/>
    </location>
</feature>
<dbReference type="OrthoDB" id="416496at2759"/>
<feature type="transmembrane region" description="Helical" evidence="1">
    <location>
        <begin position="6"/>
        <end position="27"/>
    </location>
</feature>
<dbReference type="PANTHER" id="PTHR45036:SF1">
    <property type="entry name" value="METHYLTRANSFERASE LIKE 7A"/>
    <property type="match status" value="1"/>
</dbReference>
<dbReference type="PANTHER" id="PTHR45036">
    <property type="entry name" value="METHYLTRANSFERASE LIKE 7B"/>
    <property type="match status" value="1"/>
</dbReference>
<dbReference type="GO" id="GO:0008757">
    <property type="term" value="F:S-adenosylmethionine-dependent methyltransferase activity"/>
    <property type="evidence" value="ECO:0007669"/>
    <property type="project" value="InterPro"/>
</dbReference>
<dbReference type="Proteomes" id="UP000544127">
    <property type="component" value="Unassembled WGS sequence"/>
</dbReference>
<organism evidence="3 4">
    <name type="scientific">Upupa epops</name>
    <name type="common">Eurasian hoopoe</name>
    <dbReference type="NCBI Taxonomy" id="57439"/>
    <lineage>
        <taxon>Eukaryota</taxon>
        <taxon>Metazoa</taxon>
        <taxon>Chordata</taxon>
        <taxon>Craniata</taxon>
        <taxon>Vertebrata</taxon>
        <taxon>Euteleostomi</taxon>
        <taxon>Archelosauria</taxon>
        <taxon>Archosauria</taxon>
        <taxon>Dinosauria</taxon>
        <taxon>Saurischia</taxon>
        <taxon>Theropoda</taxon>
        <taxon>Coelurosauria</taxon>
        <taxon>Aves</taxon>
        <taxon>Neognathae</taxon>
        <taxon>Neoaves</taxon>
        <taxon>Telluraves</taxon>
        <taxon>Coraciimorphae</taxon>
        <taxon>Bucerotiformes</taxon>
        <taxon>Upupidae</taxon>
        <taxon>Upupa</taxon>
    </lineage>
</organism>
<accession>A0A7K6AVU7</accession>
<evidence type="ECO:0000313" key="3">
    <source>
        <dbReference type="EMBL" id="NWU93707.1"/>
    </source>
</evidence>
<dbReference type="CDD" id="cd02440">
    <property type="entry name" value="AdoMet_MTases"/>
    <property type="match status" value="1"/>
</dbReference>
<dbReference type="InterPro" id="IPR013216">
    <property type="entry name" value="Methyltransf_11"/>
</dbReference>
<dbReference type="InterPro" id="IPR029063">
    <property type="entry name" value="SAM-dependent_MTases_sf"/>
</dbReference>
<dbReference type="AlphaFoldDB" id="A0A7K6AVU7"/>
<keyword evidence="1" id="KW-0812">Transmembrane</keyword>
<name>A0A7K6AVU7_UPUEP</name>
<dbReference type="InterPro" id="IPR052356">
    <property type="entry name" value="Thiol_S-MT"/>
</dbReference>
<keyword evidence="4" id="KW-1185">Reference proteome</keyword>
<protein>
    <submittedName>
        <fullName evidence="3">MET7A protein</fullName>
    </submittedName>
</protein>
<keyword evidence="1" id="KW-1133">Transmembrane helix</keyword>